<feature type="domain" description="DUF4213" evidence="2">
    <location>
        <begin position="14"/>
        <end position="89"/>
    </location>
</feature>
<dbReference type="Pfam" id="PF13938">
    <property type="entry name" value="DUF4213"/>
    <property type="match status" value="1"/>
</dbReference>
<dbReference type="InterPro" id="IPR025251">
    <property type="entry name" value="DUF4213"/>
</dbReference>
<evidence type="ECO:0000313" key="4">
    <source>
        <dbReference type="Proteomes" id="UP000006250"/>
    </source>
</evidence>
<evidence type="ECO:0008006" key="5">
    <source>
        <dbReference type="Google" id="ProtNLM"/>
    </source>
</evidence>
<sequence length="243" mass="26696">MTLLEELTRVLDYDCPVMDIRQGVFHTAVVTRRCGLAATLPKDALRQEPPLVAEPGFLLEKTAEELVSLVHSQSLLEAAIGMATINSLLPVDESVMVERNAGDILLEKGTEKNVAVIGHFPFLPKVRQQAANLWVLENNPHEGDFGPEQAEEFLPQADVVAITGTSITNHTFDGLIRLCRPDAFVLMLGDSVPFTPLLFDHRVDALCGTVVSEPDKVLRCVSQGGNYRQIQGVKRLTIFKNGQ</sequence>
<proteinExistence type="predicted"/>
<dbReference type="Pfam" id="PF04016">
    <property type="entry name" value="DUF364"/>
    <property type="match status" value="1"/>
</dbReference>
<dbReference type="AlphaFoldDB" id="E1JSS8"/>
<feature type="domain" description="Putative heavy-metal chelation" evidence="1">
    <location>
        <begin position="103"/>
        <end position="238"/>
    </location>
</feature>
<dbReference type="OrthoDB" id="9806942at2"/>
<protein>
    <recommendedName>
        <fullName evidence="5">Heavy-metal chelation domain-containing protein</fullName>
    </recommendedName>
</protein>
<accession>E1JSS8</accession>
<evidence type="ECO:0000259" key="1">
    <source>
        <dbReference type="Pfam" id="PF04016"/>
    </source>
</evidence>
<organism evidence="3 4">
    <name type="scientific">Solidesulfovibrio fructosivorans JJ]</name>
    <dbReference type="NCBI Taxonomy" id="596151"/>
    <lineage>
        <taxon>Bacteria</taxon>
        <taxon>Pseudomonadati</taxon>
        <taxon>Thermodesulfobacteriota</taxon>
        <taxon>Desulfovibrionia</taxon>
        <taxon>Desulfovibrionales</taxon>
        <taxon>Desulfovibrionaceae</taxon>
        <taxon>Solidesulfovibrio</taxon>
    </lineage>
</organism>
<dbReference type="STRING" id="596151.DesfrDRAFT_0667"/>
<keyword evidence="4" id="KW-1185">Reference proteome</keyword>
<dbReference type="EMBL" id="AECZ01000003">
    <property type="protein sequence ID" value="EFL52561.1"/>
    <property type="molecule type" value="Genomic_DNA"/>
</dbReference>
<comment type="caution">
    <text evidence="3">The sequence shown here is derived from an EMBL/GenBank/DDBJ whole genome shotgun (WGS) entry which is preliminary data.</text>
</comment>
<name>E1JSS8_SOLFR</name>
<gene>
    <name evidence="3" type="ORF">DesfrDRAFT_0667</name>
</gene>
<dbReference type="InterPro" id="IPR007161">
    <property type="entry name" value="DUF364"/>
</dbReference>
<dbReference type="Gene3D" id="3.40.50.11590">
    <property type="match status" value="1"/>
</dbReference>
<dbReference type="SUPFAM" id="SSF159713">
    <property type="entry name" value="Dhaf3308-like"/>
    <property type="match status" value="1"/>
</dbReference>
<evidence type="ECO:0000313" key="3">
    <source>
        <dbReference type="EMBL" id="EFL52561.1"/>
    </source>
</evidence>
<dbReference type="eggNOG" id="COG2014">
    <property type="taxonomic scope" value="Bacteria"/>
</dbReference>
<reference evidence="3 4" key="1">
    <citation type="submission" date="2010-08" db="EMBL/GenBank/DDBJ databases">
        <title>The draft genome of Desulfovibrio fructosovorans JJ.</title>
        <authorList>
            <consortium name="US DOE Joint Genome Institute (JGI-PGF)"/>
            <person name="Lucas S."/>
            <person name="Copeland A."/>
            <person name="Lapidus A."/>
            <person name="Cheng J.-F."/>
            <person name="Bruce D."/>
            <person name="Goodwin L."/>
            <person name="Pitluck S."/>
            <person name="Land M.L."/>
            <person name="Hauser L."/>
            <person name="Chang Y.-J."/>
            <person name="Jeffries C."/>
            <person name="Wall J.D."/>
            <person name="Stahl D.A."/>
            <person name="Arkin A.P."/>
            <person name="Dehal P."/>
            <person name="Stolyar S.M."/>
            <person name="Hazen T.C."/>
            <person name="Woyke T.J."/>
        </authorList>
    </citation>
    <scope>NUCLEOTIDE SEQUENCE [LARGE SCALE GENOMIC DNA]</scope>
    <source>
        <strain evidence="3 4">JJ</strain>
    </source>
</reference>
<dbReference type="Proteomes" id="UP000006250">
    <property type="component" value="Unassembled WGS sequence"/>
</dbReference>
<evidence type="ECO:0000259" key="2">
    <source>
        <dbReference type="Pfam" id="PF13938"/>
    </source>
</evidence>
<dbReference type="Gene3D" id="3.30.390.100">
    <property type="match status" value="1"/>
</dbReference>
<dbReference type="RefSeq" id="WP_005991080.1">
    <property type="nucleotide sequence ID" value="NZ_AECZ01000003.1"/>
</dbReference>